<keyword evidence="2" id="KW-0645">Protease</keyword>
<keyword evidence="1" id="KW-0812">Transmembrane</keyword>
<dbReference type="Gene3D" id="1.25.40.10">
    <property type="entry name" value="Tetratricopeptide repeat domain"/>
    <property type="match status" value="1"/>
</dbReference>
<evidence type="ECO:0000256" key="1">
    <source>
        <dbReference type="SAM" id="Phobius"/>
    </source>
</evidence>
<evidence type="ECO:0000313" key="3">
    <source>
        <dbReference type="Proteomes" id="UP001549363"/>
    </source>
</evidence>
<name>A0ABV2PI79_9BACI</name>
<protein>
    <submittedName>
        <fullName evidence="2">Zn-dependent protease</fullName>
    </submittedName>
</protein>
<dbReference type="Proteomes" id="UP001549363">
    <property type="component" value="Unassembled WGS sequence"/>
</dbReference>
<dbReference type="GO" id="GO:0006508">
    <property type="term" value="P:proteolysis"/>
    <property type="evidence" value="ECO:0007669"/>
    <property type="project" value="UniProtKB-KW"/>
</dbReference>
<organism evidence="2 3">
    <name type="scientific">Lysinibacillus parviboronicapiens</name>
    <dbReference type="NCBI Taxonomy" id="436516"/>
    <lineage>
        <taxon>Bacteria</taxon>
        <taxon>Bacillati</taxon>
        <taxon>Bacillota</taxon>
        <taxon>Bacilli</taxon>
        <taxon>Bacillales</taxon>
        <taxon>Bacillaceae</taxon>
        <taxon>Lysinibacillus</taxon>
    </lineage>
</organism>
<dbReference type="InterPro" id="IPR011990">
    <property type="entry name" value="TPR-like_helical_dom_sf"/>
</dbReference>
<accession>A0ABV2PI79</accession>
<proteinExistence type="predicted"/>
<keyword evidence="1" id="KW-0472">Membrane</keyword>
<dbReference type="GO" id="GO:0008233">
    <property type="term" value="F:peptidase activity"/>
    <property type="evidence" value="ECO:0007669"/>
    <property type="project" value="UniProtKB-KW"/>
</dbReference>
<dbReference type="RefSeq" id="WP_107923640.1">
    <property type="nucleotide sequence ID" value="NZ_JBEPSB010000006.1"/>
</dbReference>
<keyword evidence="2" id="KW-0378">Hydrolase</keyword>
<reference evidence="2 3" key="1">
    <citation type="submission" date="2024-06" db="EMBL/GenBank/DDBJ databases">
        <title>Sorghum-associated microbial communities from plants grown in Nebraska, USA.</title>
        <authorList>
            <person name="Schachtman D."/>
        </authorList>
    </citation>
    <scope>NUCLEOTIDE SEQUENCE [LARGE SCALE GENOMIC DNA]</scope>
    <source>
        <strain evidence="2 3">736</strain>
    </source>
</reference>
<keyword evidence="1" id="KW-1133">Transmembrane helix</keyword>
<evidence type="ECO:0000313" key="2">
    <source>
        <dbReference type="EMBL" id="MET4560620.1"/>
    </source>
</evidence>
<sequence length="165" mass="18674">MEFTDKVRTYIFASLVAFVVIGLIVANVMASKQDDNFAMNEALYNQAVQLQTDGNYEGAWEAISKVLKKTPKSEIANYLAAIIEANRGNVKQSANYMQKTLDINPYKAEDGMFMIQLGEIFVAAERYEDAKIVLLRCQEWGWAPEEIPNYQEHVATLLAQIENLQ</sequence>
<comment type="caution">
    <text evidence="2">The sequence shown here is derived from an EMBL/GenBank/DDBJ whole genome shotgun (WGS) entry which is preliminary data.</text>
</comment>
<keyword evidence="3" id="KW-1185">Reference proteome</keyword>
<dbReference type="SUPFAM" id="SSF48452">
    <property type="entry name" value="TPR-like"/>
    <property type="match status" value="1"/>
</dbReference>
<feature type="transmembrane region" description="Helical" evidence="1">
    <location>
        <begin position="12"/>
        <end position="30"/>
    </location>
</feature>
<gene>
    <name evidence="2" type="ORF">ABIA69_001764</name>
</gene>
<dbReference type="EMBL" id="JBEPSB010000006">
    <property type="protein sequence ID" value="MET4560620.1"/>
    <property type="molecule type" value="Genomic_DNA"/>
</dbReference>